<organism evidence="3 4">
    <name type="scientific">Mycena chlorophos</name>
    <name type="common">Agaric fungus</name>
    <name type="synonym">Agaricus chlorophos</name>
    <dbReference type="NCBI Taxonomy" id="658473"/>
    <lineage>
        <taxon>Eukaryota</taxon>
        <taxon>Fungi</taxon>
        <taxon>Dikarya</taxon>
        <taxon>Basidiomycota</taxon>
        <taxon>Agaricomycotina</taxon>
        <taxon>Agaricomycetes</taxon>
        <taxon>Agaricomycetidae</taxon>
        <taxon>Agaricales</taxon>
        <taxon>Marasmiineae</taxon>
        <taxon>Mycenaceae</taxon>
        <taxon>Mycena</taxon>
    </lineage>
</organism>
<accession>A0A8H6SG57</accession>
<feature type="region of interest" description="Disordered" evidence="1">
    <location>
        <begin position="42"/>
        <end position="66"/>
    </location>
</feature>
<evidence type="ECO:0000259" key="2">
    <source>
        <dbReference type="Pfam" id="PF05699"/>
    </source>
</evidence>
<comment type="caution">
    <text evidence="3">The sequence shown here is derived from an EMBL/GenBank/DDBJ whole genome shotgun (WGS) entry which is preliminary data.</text>
</comment>
<protein>
    <submittedName>
        <fullName evidence="3">Dimer-Tnp-hAT domain-containing protein</fullName>
    </submittedName>
</protein>
<keyword evidence="4" id="KW-1185">Reference proteome</keyword>
<dbReference type="Pfam" id="PF05699">
    <property type="entry name" value="Dimer_Tnp_hAT"/>
    <property type="match status" value="1"/>
</dbReference>
<dbReference type="OrthoDB" id="3262464at2759"/>
<feature type="region of interest" description="Disordered" evidence="1">
    <location>
        <begin position="137"/>
        <end position="167"/>
    </location>
</feature>
<dbReference type="AlphaFoldDB" id="A0A8H6SG57"/>
<sequence length="336" mass="37021">MRCMACPTPPSPTIHRRRPHMAPIMGLRCRLPIIYPPPSMPAHGFVNHNPPPPPSSSQPRQKHWPALDAKQAETWILEAMTAFVTAQRLRTARAAVAAAPAAPAPRPTAAAKQASGLAGLASTLGLKRRIVVPLRAPAANPSSLPTPSSSGSSTPAVTPSPVEPTVAEKAAAEKRALEDDARVARLEWEMYKNEPLWQTKGTGLELVHFWDLNSQLKPYLFRVACDVLPVQATAVPCERVFSSSAETDTKRRNRLGPHVFEALELLKFYYRNEGLDYTGGLVAREEDYTIDGSLTPYAIRELLLTSKVDELKELARNALEREQQELESEEVELDDF</sequence>
<evidence type="ECO:0000313" key="4">
    <source>
        <dbReference type="Proteomes" id="UP000613580"/>
    </source>
</evidence>
<dbReference type="GO" id="GO:0046983">
    <property type="term" value="F:protein dimerization activity"/>
    <property type="evidence" value="ECO:0007669"/>
    <property type="project" value="InterPro"/>
</dbReference>
<gene>
    <name evidence="3" type="ORF">HMN09_01027400</name>
</gene>
<evidence type="ECO:0000256" key="1">
    <source>
        <dbReference type="SAM" id="MobiDB-lite"/>
    </source>
</evidence>
<evidence type="ECO:0000313" key="3">
    <source>
        <dbReference type="EMBL" id="KAF7298061.1"/>
    </source>
</evidence>
<dbReference type="Proteomes" id="UP000613580">
    <property type="component" value="Unassembled WGS sequence"/>
</dbReference>
<name>A0A8H6SG57_MYCCL</name>
<reference evidence="3" key="1">
    <citation type="submission" date="2020-05" db="EMBL/GenBank/DDBJ databases">
        <title>Mycena genomes resolve the evolution of fungal bioluminescence.</title>
        <authorList>
            <person name="Tsai I.J."/>
        </authorList>
    </citation>
    <scope>NUCLEOTIDE SEQUENCE</scope>
    <source>
        <strain evidence="3">110903Hualien_Pintung</strain>
    </source>
</reference>
<feature type="domain" description="HAT C-terminal dimerisation" evidence="2">
    <location>
        <begin position="188"/>
        <end position="267"/>
    </location>
</feature>
<proteinExistence type="predicted"/>
<dbReference type="InterPro" id="IPR012337">
    <property type="entry name" value="RNaseH-like_sf"/>
</dbReference>
<dbReference type="InterPro" id="IPR008906">
    <property type="entry name" value="HATC_C_dom"/>
</dbReference>
<dbReference type="EMBL" id="JACAZE010000015">
    <property type="protein sequence ID" value="KAF7298061.1"/>
    <property type="molecule type" value="Genomic_DNA"/>
</dbReference>
<dbReference type="SUPFAM" id="SSF53098">
    <property type="entry name" value="Ribonuclease H-like"/>
    <property type="match status" value="1"/>
</dbReference>